<evidence type="ECO:0000313" key="3">
    <source>
        <dbReference type="Proteomes" id="UP000038802"/>
    </source>
</evidence>
<reference evidence="2" key="2">
    <citation type="submission" date="2015-03" db="EMBL/GenBank/DDBJ databases">
        <authorList>
            <person name="Murphy D."/>
        </authorList>
    </citation>
    <scope>NUCLEOTIDE SEQUENCE [LARGE SCALE GENOMIC DNA]</scope>
    <source>
        <strain evidence="2">K00500041</strain>
    </source>
</reference>
<dbReference type="Proteomes" id="UP000038802">
    <property type="component" value="Unassembled WGS sequence"/>
</dbReference>
<dbReference type="AlphaFoldDB" id="A0A0U0QWG1"/>
<dbReference type="Proteomes" id="UP000044938">
    <property type="component" value="Unassembled WGS sequence"/>
</dbReference>
<organism evidence="2 3">
    <name type="scientific">Mycobacterium tuberculosis</name>
    <dbReference type="NCBI Taxonomy" id="1773"/>
    <lineage>
        <taxon>Bacteria</taxon>
        <taxon>Bacillati</taxon>
        <taxon>Actinomycetota</taxon>
        <taxon>Actinomycetes</taxon>
        <taxon>Mycobacteriales</taxon>
        <taxon>Mycobacteriaceae</taxon>
        <taxon>Mycobacterium</taxon>
        <taxon>Mycobacterium tuberculosis complex</taxon>
    </lineage>
</organism>
<evidence type="ECO:0000313" key="1">
    <source>
        <dbReference type="EMBL" id="COV49774.1"/>
    </source>
</evidence>
<proteinExistence type="predicted"/>
<name>A0A0U0QWG1_MYCTX</name>
<dbReference type="EMBL" id="CSAE01000162">
    <property type="protein sequence ID" value="COV63028.1"/>
    <property type="molecule type" value="Genomic_DNA"/>
</dbReference>
<sequence length="67" mass="7043">MLLHCVAQLPNTPHPKFGIAGPVGRVERPPRGLDGAAHVLGIGVGGDSQHFLGGRIDRREGARTAVR</sequence>
<dbReference type="EMBL" id="CSAJ01000024">
    <property type="protein sequence ID" value="COV49774.1"/>
    <property type="molecule type" value="Genomic_DNA"/>
</dbReference>
<protein>
    <submittedName>
        <fullName evidence="2">Uncharacterized protein</fullName>
    </submittedName>
</protein>
<accession>A0A0U0QWG1</accession>
<evidence type="ECO:0000313" key="4">
    <source>
        <dbReference type="Proteomes" id="UP000044938"/>
    </source>
</evidence>
<reference evidence="3 4" key="1">
    <citation type="submission" date="2015-03" db="EMBL/GenBank/DDBJ databases">
        <authorList>
            <consortium name="Pathogen Informatics"/>
        </authorList>
    </citation>
    <scope>NUCLEOTIDE SEQUENCE [LARGE SCALE GENOMIC DNA]</scope>
    <source>
        <strain evidence="3">K00500041</strain>
        <strain evidence="1 4">M09401471</strain>
    </source>
</reference>
<evidence type="ECO:0000313" key="2">
    <source>
        <dbReference type="EMBL" id="COV63028.1"/>
    </source>
</evidence>
<gene>
    <name evidence="2" type="ORF">ERS007703_01760</name>
    <name evidence="1" type="ORF">ERS007720_00348</name>
</gene>